<feature type="transmembrane region" description="Helical" evidence="9">
    <location>
        <begin position="173"/>
        <end position="194"/>
    </location>
</feature>
<evidence type="ECO:0000256" key="6">
    <source>
        <dbReference type="ARBA" id="ARBA00022777"/>
    </source>
</evidence>
<proteinExistence type="predicted"/>
<reference evidence="12 13" key="1">
    <citation type="submission" date="2024-09" db="EMBL/GenBank/DDBJ databases">
        <title>Paenibacillus zeirhizospherea sp. nov., isolated from surface of the maize (Zea mays) roots in a horticulture field, Hungary.</title>
        <authorList>
            <person name="Marton D."/>
            <person name="Farkas M."/>
            <person name="Bedics A."/>
            <person name="Toth E."/>
            <person name="Tancsics A."/>
            <person name="Boka K."/>
            <person name="Maroti G."/>
            <person name="Kriszt B."/>
            <person name="Cserhati M."/>
        </authorList>
    </citation>
    <scope>NUCLEOTIDE SEQUENCE [LARGE SCALE GENOMIC DNA]</scope>
    <source>
        <strain evidence="12 13">KCTC 33519</strain>
    </source>
</reference>
<dbReference type="InterPro" id="IPR036890">
    <property type="entry name" value="HATPase_C_sf"/>
</dbReference>
<dbReference type="Gene3D" id="1.10.287.130">
    <property type="match status" value="1"/>
</dbReference>
<accession>A0ABV5AWL4</accession>
<evidence type="ECO:0000259" key="11">
    <source>
        <dbReference type="PROSITE" id="PS50113"/>
    </source>
</evidence>
<name>A0ABV5AWL4_9BACL</name>
<dbReference type="SMART" id="SM00388">
    <property type="entry name" value="HisKA"/>
    <property type="match status" value="1"/>
</dbReference>
<comment type="catalytic activity">
    <reaction evidence="1">
        <text>ATP + protein L-histidine = ADP + protein N-phospho-L-histidine.</text>
        <dbReference type="EC" id="2.7.13.3"/>
    </reaction>
</comment>
<evidence type="ECO:0000256" key="5">
    <source>
        <dbReference type="ARBA" id="ARBA00022741"/>
    </source>
</evidence>
<keyword evidence="9" id="KW-0472">Membrane</keyword>
<keyword evidence="13" id="KW-1185">Reference proteome</keyword>
<keyword evidence="6" id="KW-0418">Kinase</keyword>
<feature type="transmembrane region" description="Helical" evidence="9">
    <location>
        <begin position="110"/>
        <end position="128"/>
    </location>
</feature>
<dbReference type="SMART" id="SM00091">
    <property type="entry name" value="PAS"/>
    <property type="match status" value="1"/>
</dbReference>
<dbReference type="SUPFAM" id="SSF47384">
    <property type="entry name" value="Homodimeric domain of signal transducing histidine kinase"/>
    <property type="match status" value="1"/>
</dbReference>
<feature type="transmembrane region" description="Helical" evidence="9">
    <location>
        <begin position="7"/>
        <end position="25"/>
    </location>
</feature>
<feature type="transmembrane region" description="Helical" evidence="9">
    <location>
        <begin position="140"/>
        <end position="161"/>
    </location>
</feature>
<gene>
    <name evidence="12" type="ORF">ACE41H_17615</name>
</gene>
<dbReference type="Proteomes" id="UP001580346">
    <property type="component" value="Unassembled WGS sequence"/>
</dbReference>
<evidence type="ECO:0000256" key="4">
    <source>
        <dbReference type="ARBA" id="ARBA00022679"/>
    </source>
</evidence>
<sequence length="574" mass="63839">MTEIREQVLQLLLAGMMAGLFSLLADRVNDLTKGKPASEEQRHEWILAGSCIPAIFLCLLFRSDQAPLIPHLGFIPLTAALLYARVSTAFILTLLTAIGSLLLAPDPDRMAVLIDSGVLLAPAALVFSSRFKQGKPAFKLTVFSVFILAQFALHYITVLTAGDTPDSFSLSEVPVYLGSALFSVLTACLISFMIERALNNRRLRSDLEQTTVRLQLESGKLKAYLEYMPSATAILDRQGNIIHINTTMLEYYRLRIPELHKEDIVGVHFSTLAESDRLQELALSFDKALQGERDTKISKSGPYIYLSSISPIYEPNGEIMEVLYVMQDMTELEMLRSEMGNVERLSLVGQMAAGITHEIRNPMAVVRGFLQLMREKSPVSLDHYYLIVMEELDRANGIINDFLSLAQNRIVEKEDSHLHSLVQELVPLLWADANLRGQSIELKLDDSVPNLYLNPKEIKQLILNLARNGMEAMGDKGMLTILTRTDGEYVELEVRDTGSGIPAERIGKLFEPFYTTKAKGTGLGLSLCKRIVERHHGTIAVHSDEGAGTSFVVRLRRLADYPAAMSELQGSKEA</sequence>
<dbReference type="RefSeq" id="WP_375356812.1">
    <property type="nucleotide sequence ID" value="NZ_JBHHMI010000017.1"/>
</dbReference>
<dbReference type="PANTHER" id="PTHR43065">
    <property type="entry name" value="SENSOR HISTIDINE KINASE"/>
    <property type="match status" value="1"/>
</dbReference>
<dbReference type="InterPro" id="IPR004358">
    <property type="entry name" value="Sig_transdc_His_kin-like_C"/>
</dbReference>
<organism evidence="12 13">
    <name type="scientific">Paenibacillus enshidis</name>
    <dbReference type="NCBI Taxonomy" id="1458439"/>
    <lineage>
        <taxon>Bacteria</taxon>
        <taxon>Bacillati</taxon>
        <taxon>Bacillota</taxon>
        <taxon>Bacilli</taxon>
        <taxon>Bacillales</taxon>
        <taxon>Paenibacillaceae</taxon>
        <taxon>Paenibacillus</taxon>
    </lineage>
</organism>
<dbReference type="SUPFAM" id="SSF55874">
    <property type="entry name" value="ATPase domain of HSP90 chaperone/DNA topoisomerase II/histidine kinase"/>
    <property type="match status" value="1"/>
</dbReference>
<dbReference type="Pfam" id="PF00512">
    <property type="entry name" value="HisKA"/>
    <property type="match status" value="1"/>
</dbReference>
<keyword evidence="3" id="KW-0597">Phosphoprotein</keyword>
<dbReference type="InterPro" id="IPR000014">
    <property type="entry name" value="PAS"/>
</dbReference>
<dbReference type="PANTHER" id="PTHR43065:SF46">
    <property type="entry name" value="C4-DICARBOXYLATE TRANSPORT SENSOR PROTEIN DCTB"/>
    <property type="match status" value="1"/>
</dbReference>
<dbReference type="SMART" id="SM00387">
    <property type="entry name" value="HATPase_c"/>
    <property type="match status" value="1"/>
</dbReference>
<evidence type="ECO:0000256" key="3">
    <source>
        <dbReference type="ARBA" id="ARBA00022553"/>
    </source>
</evidence>
<protein>
    <recommendedName>
        <fullName evidence="2">histidine kinase</fullName>
        <ecNumber evidence="2">2.7.13.3</ecNumber>
    </recommendedName>
</protein>
<dbReference type="Gene3D" id="3.30.565.10">
    <property type="entry name" value="Histidine kinase-like ATPase, C-terminal domain"/>
    <property type="match status" value="1"/>
</dbReference>
<keyword evidence="5" id="KW-0547">Nucleotide-binding</keyword>
<evidence type="ECO:0000256" key="2">
    <source>
        <dbReference type="ARBA" id="ARBA00012438"/>
    </source>
</evidence>
<dbReference type="NCBIfam" id="TIGR00229">
    <property type="entry name" value="sensory_box"/>
    <property type="match status" value="1"/>
</dbReference>
<keyword evidence="8" id="KW-0902">Two-component regulatory system</keyword>
<dbReference type="InterPro" id="IPR003661">
    <property type="entry name" value="HisK_dim/P_dom"/>
</dbReference>
<keyword evidence="7 12" id="KW-0067">ATP-binding</keyword>
<dbReference type="InterPro" id="IPR013656">
    <property type="entry name" value="PAS_4"/>
</dbReference>
<dbReference type="CDD" id="cd00130">
    <property type="entry name" value="PAS"/>
    <property type="match status" value="1"/>
</dbReference>
<comment type="caution">
    <text evidence="12">The sequence shown here is derived from an EMBL/GenBank/DDBJ whole genome shotgun (WGS) entry which is preliminary data.</text>
</comment>
<dbReference type="InterPro" id="IPR005467">
    <property type="entry name" value="His_kinase_dom"/>
</dbReference>
<evidence type="ECO:0000256" key="7">
    <source>
        <dbReference type="ARBA" id="ARBA00022840"/>
    </source>
</evidence>
<feature type="domain" description="PAC" evidence="11">
    <location>
        <begin position="289"/>
        <end position="341"/>
    </location>
</feature>
<evidence type="ECO:0000313" key="13">
    <source>
        <dbReference type="Proteomes" id="UP001580346"/>
    </source>
</evidence>
<dbReference type="CDD" id="cd00082">
    <property type="entry name" value="HisKA"/>
    <property type="match status" value="1"/>
</dbReference>
<dbReference type="InterPro" id="IPR000700">
    <property type="entry name" value="PAS-assoc_C"/>
</dbReference>
<dbReference type="InterPro" id="IPR036097">
    <property type="entry name" value="HisK_dim/P_sf"/>
</dbReference>
<feature type="transmembrane region" description="Helical" evidence="9">
    <location>
        <begin position="45"/>
        <end position="61"/>
    </location>
</feature>
<evidence type="ECO:0000259" key="10">
    <source>
        <dbReference type="PROSITE" id="PS50109"/>
    </source>
</evidence>
<evidence type="ECO:0000256" key="1">
    <source>
        <dbReference type="ARBA" id="ARBA00000085"/>
    </source>
</evidence>
<feature type="transmembrane region" description="Helical" evidence="9">
    <location>
        <begin position="82"/>
        <end position="104"/>
    </location>
</feature>
<dbReference type="Gene3D" id="3.30.450.20">
    <property type="entry name" value="PAS domain"/>
    <property type="match status" value="1"/>
</dbReference>
<dbReference type="SUPFAM" id="SSF55785">
    <property type="entry name" value="PYP-like sensor domain (PAS domain)"/>
    <property type="match status" value="1"/>
</dbReference>
<dbReference type="EC" id="2.7.13.3" evidence="2"/>
<dbReference type="PROSITE" id="PS50113">
    <property type="entry name" value="PAC"/>
    <property type="match status" value="1"/>
</dbReference>
<dbReference type="PROSITE" id="PS50109">
    <property type="entry name" value="HIS_KIN"/>
    <property type="match status" value="1"/>
</dbReference>
<dbReference type="PRINTS" id="PR00344">
    <property type="entry name" value="BCTRLSENSOR"/>
</dbReference>
<keyword evidence="4" id="KW-0808">Transferase</keyword>
<dbReference type="GO" id="GO:0005524">
    <property type="term" value="F:ATP binding"/>
    <property type="evidence" value="ECO:0007669"/>
    <property type="project" value="UniProtKB-KW"/>
</dbReference>
<evidence type="ECO:0000256" key="8">
    <source>
        <dbReference type="ARBA" id="ARBA00023012"/>
    </source>
</evidence>
<dbReference type="InterPro" id="IPR003594">
    <property type="entry name" value="HATPase_dom"/>
</dbReference>
<evidence type="ECO:0000256" key="9">
    <source>
        <dbReference type="SAM" id="Phobius"/>
    </source>
</evidence>
<dbReference type="InterPro" id="IPR035965">
    <property type="entry name" value="PAS-like_dom_sf"/>
</dbReference>
<feature type="domain" description="Histidine kinase" evidence="10">
    <location>
        <begin position="354"/>
        <end position="559"/>
    </location>
</feature>
<dbReference type="EMBL" id="JBHHMI010000017">
    <property type="protein sequence ID" value="MFB5268583.1"/>
    <property type="molecule type" value="Genomic_DNA"/>
</dbReference>
<dbReference type="Pfam" id="PF02518">
    <property type="entry name" value="HATPase_c"/>
    <property type="match status" value="1"/>
</dbReference>
<keyword evidence="9" id="KW-0812">Transmembrane</keyword>
<dbReference type="Pfam" id="PF08448">
    <property type="entry name" value="PAS_4"/>
    <property type="match status" value="1"/>
</dbReference>
<keyword evidence="9" id="KW-1133">Transmembrane helix</keyword>
<evidence type="ECO:0000313" key="12">
    <source>
        <dbReference type="EMBL" id="MFB5268583.1"/>
    </source>
</evidence>